<dbReference type="EMBL" id="UOET01000446">
    <property type="protein sequence ID" value="VAW29921.1"/>
    <property type="molecule type" value="Genomic_DNA"/>
</dbReference>
<evidence type="ECO:0000313" key="4">
    <source>
        <dbReference type="EMBL" id="VAW29921.1"/>
    </source>
</evidence>
<reference evidence="4" key="1">
    <citation type="submission" date="2018-06" db="EMBL/GenBank/DDBJ databases">
        <authorList>
            <person name="Zhirakovskaya E."/>
        </authorList>
    </citation>
    <scope>NUCLEOTIDE SEQUENCE</scope>
</reference>
<dbReference type="HAMAP" id="MF_00235">
    <property type="entry name" value="Adenylate_kinase_Adk"/>
    <property type="match status" value="1"/>
</dbReference>
<keyword evidence="2" id="KW-0547">Nucleotide-binding</keyword>
<dbReference type="GO" id="GO:0005524">
    <property type="term" value="F:ATP binding"/>
    <property type="evidence" value="ECO:0007669"/>
    <property type="project" value="InterPro"/>
</dbReference>
<dbReference type="Pfam" id="PF00406">
    <property type="entry name" value="ADK"/>
    <property type="match status" value="1"/>
</dbReference>
<proteinExistence type="inferred from homology"/>
<evidence type="ECO:0000256" key="1">
    <source>
        <dbReference type="ARBA" id="ARBA00022679"/>
    </source>
</evidence>
<evidence type="ECO:0000256" key="3">
    <source>
        <dbReference type="ARBA" id="ARBA00022777"/>
    </source>
</evidence>
<organism evidence="4">
    <name type="scientific">hydrothermal vent metagenome</name>
    <dbReference type="NCBI Taxonomy" id="652676"/>
    <lineage>
        <taxon>unclassified sequences</taxon>
        <taxon>metagenomes</taxon>
        <taxon>ecological metagenomes</taxon>
    </lineage>
</organism>
<dbReference type="EC" id="2.7.4.3" evidence="4"/>
<evidence type="ECO:0000256" key="2">
    <source>
        <dbReference type="ARBA" id="ARBA00022741"/>
    </source>
</evidence>
<keyword evidence="1 4" id="KW-0808">Transferase</keyword>
<dbReference type="AlphaFoldDB" id="A0A3B0UFX4"/>
<dbReference type="CDD" id="cd01428">
    <property type="entry name" value="ADK"/>
    <property type="match status" value="1"/>
</dbReference>
<dbReference type="InterPro" id="IPR027417">
    <property type="entry name" value="P-loop_NTPase"/>
</dbReference>
<dbReference type="InterPro" id="IPR000850">
    <property type="entry name" value="Adenylat/UMP-CMP_kin"/>
</dbReference>
<accession>A0A3B0UFX4</accession>
<dbReference type="PRINTS" id="PR00094">
    <property type="entry name" value="ADENYLTKNASE"/>
</dbReference>
<sequence length="202" mass="22604">MHDSDISRTLVLYMADTRTIFFLGKPGCGKGTQAKMLAERTGWDIVASGDRFREIATEDSPVGRKVRAEIDAGLLAPHWFAMYLYQKALFSVAEDASVIFDGFNRKPEEAQLVVDSLAWLGRPFTVINLVISDELVHERIQARSKDQHRADDNSVNTRIEEYNMYTKPALELFRAAGELVDIDGAQGKEKIAKDIVIALNLS</sequence>
<dbReference type="PANTHER" id="PTHR23359">
    <property type="entry name" value="NUCLEOTIDE KINASE"/>
    <property type="match status" value="1"/>
</dbReference>
<dbReference type="GO" id="GO:0004017">
    <property type="term" value="F:AMP kinase activity"/>
    <property type="evidence" value="ECO:0007669"/>
    <property type="project" value="UniProtKB-EC"/>
</dbReference>
<gene>
    <name evidence="4" type="ORF">MNBD_BACTEROID07-561</name>
</gene>
<dbReference type="SUPFAM" id="SSF52540">
    <property type="entry name" value="P-loop containing nucleoside triphosphate hydrolases"/>
    <property type="match status" value="1"/>
</dbReference>
<keyword evidence="3 4" id="KW-0418">Kinase</keyword>
<dbReference type="Gene3D" id="3.40.50.300">
    <property type="entry name" value="P-loop containing nucleotide triphosphate hydrolases"/>
    <property type="match status" value="1"/>
</dbReference>
<protein>
    <submittedName>
        <fullName evidence="4">Adenylate kinase</fullName>
        <ecNumber evidence="4">2.7.4.3</ecNumber>
    </submittedName>
</protein>
<name>A0A3B0UFX4_9ZZZZ</name>